<comment type="caution">
    <text evidence="1">The sequence shown here is derived from an EMBL/GenBank/DDBJ whole genome shotgun (WGS) entry which is preliminary data.</text>
</comment>
<protein>
    <recommendedName>
        <fullName evidence="3">DDE Tnp4 domain-containing protein</fullName>
    </recommendedName>
</protein>
<dbReference type="AlphaFoldDB" id="A0A9P0NXK0"/>
<dbReference type="OrthoDB" id="1681765at2759"/>
<dbReference type="Proteomes" id="UP001152888">
    <property type="component" value="Unassembled WGS sequence"/>
</dbReference>
<evidence type="ECO:0000313" key="2">
    <source>
        <dbReference type="Proteomes" id="UP001152888"/>
    </source>
</evidence>
<accession>A0A9P0NXK0</accession>
<proteinExistence type="predicted"/>
<sequence>MSPRLPKKITITDSLGQVAFGILVSRFRVLAKPIQLQEETAIKLIRTTCVLHNWLRKSSLHTYTPPGSIDYEDILNFTTNLGTWRSEINALPSIACSRINNRSKIAAEKLREKYIFFCNEGAVTWKNYMINNN</sequence>
<gene>
    <name evidence="1" type="ORF">ACAOBT_LOCUS1802</name>
</gene>
<organism evidence="1 2">
    <name type="scientific">Acanthoscelides obtectus</name>
    <name type="common">Bean weevil</name>
    <name type="synonym">Bruchus obtectus</name>
    <dbReference type="NCBI Taxonomy" id="200917"/>
    <lineage>
        <taxon>Eukaryota</taxon>
        <taxon>Metazoa</taxon>
        <taxon>Ecdysozoa</taxon>
        <taxon>Arthropoda</taxon>
        <taxon>Hexapoda</taxon>
        <taxon>Insecta</taxon>
        <taxon>Pterygota</taxon>
        <taxon>Neoptera</taxon>
        <taxon>Endopterygota</taxon>
        <taxon>Coleoptera</taxon>
        <taxon>Polyphaga</taxon>
        <taxon>Cucujiformia</taxon>
        <taxon>Chrysomeloidea</taxon>
        <taxon>Chrysomelidae</taxon>
        <taxon>Bruchinae</taxon>
        <taxon>Bruchini</taxon>
        <taxon>Acanthoscelides</taxon>
    </lineage>
</organism>
<name>A0A9P0NXK0_ACAOB</name>
<evidence type="ECO:0008006" key="3">
    <source>
        <dbReference type="Google" id="ProtNLM"/>
    </source>
</evidence>
<reference evidence="1" key="1">
    <citation type="submission" date="2022-03" db="EMBL/GenBank/DDBJ databases">
        <authorList>
            <person name="Sayadi A."/>
        </authorList>
    </citation>
    <scope>NUCLEOTIDE SEQUENCE</scope>
</reference>
<keyword evidence="2" id="KW-1185">Reference proteome</keyword>
<dbReference type="EMBL" id="CAKOFQ010006668">
    <property type="protein sequence ID" value="CAH1956926.1"/>
    <property type="molecule type" value="Genomic_DNA"/>
</dbReference>
<evidence type="ECO:0000313" key="1">
    <source>
        <dbReference type="EMBL" id="CAH1956926.1"/>
    </source>
</evidence>